<dbReference type="EMBL" id="VAUV01000017">
    <property type="protein sequence ID" value="TLD68977.1"/>
    <property type="molecule type" value="Genomic_DNA"/>
</dbReference>
<reference evidence="1 2" key="1">
    <citation type="submission" date="2019-05" db="EMBL/GenBank/DDBJ databases">
        <title>Verrucobacter flavum gen. nov., sp. nov. a new member of the family Verrucomicrobiaceae.</title>
        <authorList>
            <person name="Szuroczki S."/>
            <person name="Abbaszade G."/>
            <person name="Szabo A."/>
            <person name="Felfoldi T."/>
            <person name="Schumann P."/>
            <person name="Boka K."/>
            <person name="Keki Z."/>
            <person name="Toumi M."/>
            <person name="Toth E."/>
        </authorList>
    </citation>
    <scope>NUCLEOTIDE SEQUENCE [LARGE SCALE GENOMIC DNA]</scope>
    <source>
        <strain evidence="1 2">MG-N-17</strain>
    </source>
</reference>
<evidence type="ECO:0000313" key="1">
    <source>
        <dbReference type="EMBL" id="TLD68977.1"/>
    </source>
</evidence>
<dbReference type="AlphaFoldDB" id="A0A5R8K9N2"/>
<name>A0A5R8K9N2_9BACT</name>
<comment type="caution">
    <text evidence="1">The sequence shown here is derived from an EMBL/GenBank/DDBJ whole genome shotgun (WGS) entry which is preliminary data.</text>
</comment>
<sequence>MTVRPTMNPHTKPEHKAAAAPMPTVLAIFLAASLASTLGLVLFLSVQPLGAQYNLYYLLWKTGLRPYESQVALAGLFHDRAFRESLTGLSRAEFEKRFPSTFYQVNHQPPVAKAGEIFFISDFESSVSETGGFTKCWVVMFKDDALVEFYFSKG</sequence>
<gene>
    <name evidence="1" type="ORF">FEM03_20160</name>
</gene>
<proteinExistence type="predicted"/>
<accession>A0A5R8K9N2</accession>
<dbReference type="Proteomes" id="UP000306196">
    <property type="component" value="Unassembled WGS sequence"/>
</dbReference>
<organism evidence="1 2">
    <name type="scientific">Phragmitibacter flavus</name>
    <dbReference type="NCBI Taxonomy" id="2576071"/>
    <lineage>
        <taxon>Bacteria</taxon>
        <taxon>Pseudomonadati</taxon>
        <taxon>Verrucomicrobiota</taxon>
        <taxon>Verrucomicrobiia</taxon>
        <taxon>Verrucomicrobiales</taxon>
        <taxon>Verrucomicrobiaceae</taxon>
        <taxon>Phragmitibacter</taxon>
    </lineage>
</organism>
<protein>
    <submittedName>
        <fullName evidence="1">Uncharacterized protein</fullName>
    </submittedName>
</protein>
<dbReference type="RefSeq" id="WP_138088106.1">
    <property type="nucleotide sequence ID" value="NZ_VAUV01000017.1"/>
</dbReference>
<evidence type="ECO:0000313" key="2">
    <source>
        <dbReference type="Proteomes" id="UP000306196"/>
    </source>
</evidence>
<keyword evidence="2" id="KW-1185">Reference proteome</keyword>